<feature type="domain" description="Response regulatory" evidence="8">
    <location>
        <begin position="3"/>
        <end position="120"/>
    </location>
</feature>
<name>A0A9W5YE10_9FIRM</name>
<feature type="modified residue" description="4-aspartylphosphate" evidence="6">
    <location>
        <position position="55"/>
    </location>
</feature>
<evidence type="ECO:0000259" key="7">
    <source>
        <dbReference type="PROSITE" id="PS01124"/>
    </source>
</evidence>
<evidence type="ECO:0000313" key="9">
    <source>
        <dbReference type="EMBL" id="GKX30204.1"/>
    </source>
</evidence>
<evidence type="ECO:0000313" key="10">
    <source>
        <dbReference type="Proteomes" id="UP001144256"/>
    </source>
</evidence>
<dbReference type="Pfam" id="PF00072">
    <property type="entry name" value="Response_reg"/>
    <property type="match status" value="1"/>
</dbReference>
<keyword evidence="6" id="KW-0597">Phosphoprotein</keyword>
<dbReference type="InterPro" id="IPR001789">
    <property type="entry name" value="Sig_transdc_resp-reg_receiver"/>
</dbReference>
<sequence>MINIFLADDENFVRIGIKSVFDWEENGYSIIGEAGNGEEAIKKILELTPDIVFLDITMPIVDGITVLKKIREKGYEGYVVMLTCHENFEFAQKALKYQANDYILKNNILADNLAEYLKSIDKKYLSKHKNKDDNLSNIKEFRTNFLANILRIGFDEKIDFETIAHRYKLKIKNGDIYLIAVKIENYERIIARYEKNGDNIFINSINNIFTNTLEKYNEFEIVKYSRDLFVVLLTFSKEKSQFNINNYIQDIVNDLSYATKTFLNVEIVMALGCNYKGLENINVTYDKVQRILDQTYFYPNKKIYYHNDKYELDVNDKYLNELKCDLIKGLESNSNNKISKTVKKFIGKITKDNILINVDKFIYVIKNHMQELCGTKKIDIDFDVIHNADELLKVLEEFDDRLNIDIRRPKNYLIVQTLKIIDENYTTNVSLDDIAGSIGVTPSYISRIFSKYMNKTISNYINEKRIEYAKNLIKTTNLKHYQVAEKCGFNSAIHYINMFKKYCDITPNEYRNSST</sequence>
<dbReference type="SUPFAM" id="SSF46689">
    <property type="entry name" value="Homeodomain-like"/>
    <property type="match status" value="2"/>
</dbReference>
<evidence type="ECO:0000256" key="6">
    <source>
        <dbReference type="PROSITE-ProRule" id="PRU00169"/>
    </source>
</evidence>
<keyword evidence="3 9" id="KW-0238">DNA-binding</keyword>
<evidence type="ECO:0000256" key="5">
    <source>
        <dbReference type="ARBA" id="ARBA00024867"/>
    </source>
</evidence>
<dbReference type="GO" id="GO:0003700">
    <property type="term" value="F:DNA-binding transcription factor activity"/>
    <property type="evidence" value="ECO:0007669"/>
    <property type="project" value="InterPro"/>
</dbReference>
<evidence type="ECO:0000256" key="1">
    <source>
        <dbReference type="ARBA" id="ARBA00018672"/>
    </source>
</evidence>
<dbReference type="Pfam" id="PF12833">
    <property type="entry name" value="HTH_18"/>
    <property type="match status" value="1"/>
</dbReference>
<keyword evidence="10" id="KW-1185">Reference proteome</keyword>
<evidence type="ECO:0000259" key="8">
    <source>
        <dbReference type="PROSITE" id="PS50110"/>
    </source>
</evidence>
<dbReference type="PROSITE" id="PS01124">
    <property type="entry name" value="HTH_ARAC_FAMILY_2"/>
    <property type="match status" value="1"/>
</dbReference>
<dbReference type="PANTHER" id="PTHR43280:SF2">
    <property type="entry name" value="HTH-TYPE TRANSCRIPTIONAL REGULATOR EXSA"/>
    <property type="match status" value="1"/>
</dbReference>
<dbReference type="CDD" id="cd17536">
    <property type="entry name" value="REC_YesN-like"/>
    <property type="match status" value="1"/>
</dbReference>
<dbReference type="PANTHER" id="PTHR43280">
    <property type="entry name" value="ARAC-FAMILY TRANSCRIPTIONAL REGULATOR"/>
    <property type="match status" value="1"/>
</dbReference>
<protein>
    <recommendedName>
        <fullName evidence="1">Stage 0 sporulation protein A homolog</fullName>
    </recommendedName>
</protein>
<keyword evidence="4" id="KW-0804">Transcription</keyword>
<proteinExistence type="predicted"/>
<evidence type="ECO:0000256" key="3">
    <source>
        <dbReference type="ARBA" id="ARBA00023125"/>
    </source>
</evidence>
<dbReference type="InterPro" id="IPR018060">
    <property type="entry name" value="HTH_AraC"/>
</dbReference>
<accession>A0A9W5YE10</accession>
<comment type="caution">
    <text evidence="9">The sequence shown here is derived from an EMBL/GenBank/DDBJ whole genome shotgun (WGS) entry which is preliminary data.</text>
</comment>
<organism evidence="9 10">
    <name type="scientific">Vallitalea longa</name>
    <dbReference type="NCBI Taxonomy" id="2936439"/>
    <lineage>
        <taxon>Bacteria</taxon>
        <taxon>Bacillati</taxon>
        <taxon>Bacillota</taxon>
        <taxon>Clostridia</taxon>
        <taxon>Lachnospirales</taxon>
        <taxon>Vallitaleaceae</taxon>
        <taxon>Vallitalea</taxon>
    </lineage>
</organism>
<dbReference type="Proteomes" id="UP001144256">
    <property type="component" value="Unassembled WGS sequence"/>
</dbReference>
<evidence type="ECO:0000256" key="2">
    <source>
        <dbReference type="ARBA" id="ARBA00023015"/>
    </source>
</evidence>
<dbReference type="GO" id="GO:0043565">
    <property type="term" value="F:sequence-specific DNA binding"/>
    <property type="evidence" value="ECO:0007669"/>
    <property type="project" value="InterPro"/>
</dbReference>
<dbReference type="InterPro" id="IPR011006">
    <property type="entry name" value="CheY-like_superfamily"/>
</dbReference>
<dbReference type="Gene3D" id="1.10.10.60">
    <property type="entry name" value="Homeodomain-like"/>
    <property type="match status" value="2"/>
</dbReference>
<gene>
    <name evidence="9" type="ORF">SH1V18_26840</name>
</gene>
<evidence type="ECO:0000256" key="4">
    <source>
        <dbReference type="ARBA" id="ARBA00023163"/>
    </source>
</evidence>
<dbReference type="AlphaFoldDB" id="A0A9W5YE10"/>
<dbReference type="Gene3D" id="3.40.50.2300">
    <property type="match status" value="1"/>
</dbReference>
<dbReference type="RefSeq" id="WP_281816189.1">
    <property type="nucleotide sequence ID" value="NZ_BRLB01000008.1"/>
</dbReference>
<comment type="function">
    <text evidence="5">May play the central regulatory role in sporulation. It may be an element of the effector pathway responsible for the activation of sporulation genes in response to nutritional stress. Spo0A may act in concert with spo0H (a sigma factor) to control the expression of some genes that are critical to the sporulation process.</text>
</comment>
<dbReference type="EMBL" id="BRLB01000008">
    <property type="protein sequence ID" value="GKX30204.1"/>
    <property type="molecule type" value="Genomic_DNA"/>
</dbReference>
<dbReference type="InterPro" id="IPR009057">
    <property type="entry name" value="Homeodomain-like_sf"/>
</dbReference>
<dbReference type="SMART" id="SM00342">
    <property type="entry name" value="HTH_ARAC"/>
    <property type="match status" value="1"/>
</dbReference>
<dbReference type="SMART" id="SM00448">
    <property type="entry name" value="REC"/>
    <property type="match status" value="1"/>
</dbReference>
<dbReference type="GO" id="GO:0000160">
    <property type="term" value="P:phosphorelay signal transduction system"/>
    <property type="evidence" value="ECO:0007669"/>
    <property type="project" value="InterPro"/>
</dbReference>
<reference evidence="9" key="1">
    <citation type="submission" date="2022-06" db="EMBL/GenBank/DDBJ databases">
        <title>Vallitalea longa sp. nov., an anaerobic bacterium isolated from marine sediment.</title>
        <authorList>
            <person name="Hirano S."/>
            <person name="Terahara T."/>
            <person name="Mori K."/>
            <person name="Hamada M."/>
            <person name="Matsumoto R."/>
            <person name="Kobayashi T."/>
        </authorList>
    </citation>
    <scope>NUCLEOTIDE SEQUENCE</scope>
    <source>
        <strain evidence="9">SH18-1</strain>
    </source>
</reference>
<dbReference type="SUPFAM" id="SSF52172">
    <property type="entry name" value="CheY-like"/>
    <property type="match status" value="1"/>
</dbReference>
<dbReference type="PROSITE" id="PS50110">
    <property type="entry name" value="RESPONSE_REGULATORY"/>
    <property type="match status" value="1"/>
</dbReference>
<feature type="domain" description="HTH araC/xylS-type" evidence="7">
    <location>
        <begin position="415"/>
        <end position="513"/>
    </location>
</feature>
<keyword evidence="2" id="KW-0805">Transcription regulation</keyword>